<organism evidence="1 2">
    <name type="scientific">Hoeflea olei</name>
    <dbReference type="NCBI Taxonomy" id="1480615"/>
    <lineage>
        <taxon>Bacteria</taxon>
        <taxon>Pseudomonadati</taxon>
        <taxon>Pseudomonadota</taxon>
        <taxon>Alphaproteobacteria</taxon>
        <taxon>Hyphomicrobiales</taxon>
        <taxon>Rhizobiaceae</taxon>
        <taxon>Hoeflea</taxon>
    </lineage>
</organism>
<evidence type="ECO:0000313" key="1">
    <source>
        <dbReference type="EMBL" id="OCW56295.1"/>
    </source>
</evidence>
<proteinExistence type="predicted"/>
<sequence length="622" mass="67988">MKRLQFIPSHDAPFNPSATDGDAFTVLSAVVTEQRVGRKVEPSFRVVIANPGAAGWMPAALKYADLWEQRDEDPGPVLIARGRLVPLPTDMAEATLELTFRCLPPDSDDVLTSAADALRIGEDFDYDPDADPADRLDAEYYDPLFFSADASDDPDTALVARPEIWRWDRASLQLGRTHLVESDVVHDIGYQSVGAAPSLSVTNPPKPISMLRIIASWTQAAKGRQTVSEPDAVSTFTSDDFISSFPQPGASIGANTGWTLAEAKVENVVNNLSNWLTISGAKFGNASGGQVELLSKTVHFRLTAAYDYSQQRQEILTLVMPSGLQDLPDEDDQRELIESPITLGPLNIDSSTKEWLYEDPETLEVIQYVVGDEVLAAGKAWTCATDHEATEDFRVREYDGGPILWIQREKRAPMRDSRNSRFLDLPRGIRAVRHAVLRLDRAVMERRQCAEITFEVPWMLGRGITTAHSCRIAHPKLPGVEVTGKVTAVDLNIERGGRRSAKITIVAIPGSGSIAPTPGPDEFQTGDIVYSTSYRQPQVPVNAFALASVPPRVYAVENAAGEQLAAAMGSGDPVGTIGTMPTRLRIAMPALREEDLLTRRMSVTCLPPALPRQINLRPDMGA</sequence>
<comment type="caution">
    <text evidence="1">The sequence shown here is derived from an EMBL/GenBank/DDBJ whole genome shotgun (WGS) entry which is preliminary data.</text>
</comment>
<keyword evidence="2" id="KW-1185">Reference proteome</keyword>
<dbReference type="EMBL" id="LQZT01000042">
    <property type="protein sequence ID" value="OCW56295.1"/>
    <property type="molecule type" value="Genomic_DNA"/>
</dbReference>
<reference evidence="1 2" key="1">
    <citation type="submission" date="2015-12" db="EMBL/GenBank/DDBJ databases">
        <authorList>
            <person name="Shamseldin A."/>
            <person name="Moawad H."/>
            <person name="Abd El-Rahim W.M."/>
            <person name="Sadowsky M.J."/>
        </authorList>
    </citation>
    <scope>NUCLEOTIDE SEQUENCE [LARGE SCALE GENOMIC DNA]</scope>
    <source>
        <strain evidence="1 2">JC234</strain>
    </source>
</reference>
<protein>
    <submittedName>
        <fullName evidence="1">Uncharacterized protein</fullName>
    </submittedName>
</protein>
<dbReference type="AlphaFoldDB" id="A0A1C1YRY3"/>
<dbReference type="RefSeq" id="WP_066182216.1">
    <property type="nucleotide sequence ID" value="NZ_LQZT01000042.1"/>
</dbReference>
<gene>
    <name evidence="1" type="ORF">AWJ14_19565</name>
</gene>
<accession>A0A1C1YRY3</accession>
<dbReference type="STRING" id="1480615.AWJ14_19565"/>
<dbReference type="OrthoDB" id="8356477at2"/>
<dbReference type="Proteomes" id="UP000094795">
    <property type="component" value="Unassembled WGS sequence"/>
</dbReference>
<evidence type="ECO:0000313" key="2">
    <source>
        <dbReference type="Proteomes" id="UP000094795"/>
    </source>
</evidence>
<name>A0A1C1YRY3_9HYPH</name>